<accession>A0A6C0L2K1</accession>
<dbReference type="PROSITE" id="PS50802">
    <property type="entry name" value="OTU"/>
    <property type="match status" value="1"/>
</dbReference>
<protein>
    <recommendedName>
        <fullName evidence="2">OTU domain-containing protein</fullName>
    </recommendedName>
</protein>
<evidence type="ECO:0000313" key="3">
    <source>
        <dbReference type="EMBL" id="QHU22718.1"/>
    </source>
</evidence>
<name>A0A6C0L2K1_9ZZZZ</name>
<feature type="domain" description="OTU" evidence="2">
    <location>
        <begin position="198"/>
        <end position="338"/>
    </location>
</feature>
<proteinExistence type="predicted"/>
<reference evidence="3" key="1">
    <citation type="journal article" date="2020" name="Nature">
        <title>Giant virus diversity and host interactions through global metagenomics.</title>
        <authorList>
            <person name="Schulz F."/>
            <person name="Roux S."/>
            <person name="Paez-Espino D."/>
            <person name="Jungbluth S."/>
            <person name="Walsh D.A."/>
            <person name="Denef V.J."/>
            <person name="McMahon K.D."/>
            <person name="Konstantinidis K.T."/>
            <person name="Eloe-Fadrosh E.A."/>
            <person name="Kyrpides N.C."/>
            <person name="Woyke T."/>
        </authorList>
    </citation>
    <scope>NUCLEOTIDE SEQUENCE</scope>
    <source>
        <strain evidence="3">GVMAG-S-ERX555907-63</strain>
    </source>
</reference>
<evidence type="ECO:0000259" key="2">
    <source>
        <dbReference type="PROSITE" id="PS50802"/>
    </source>
</evidence>
<dbReference type="EMBL" id="MN741017">
    <property type="protein sequence ID" value="QHU22718.1"/>
    <property type="molecule type" value="Genomic_DNA"/>
</dbReference>
<dbReference type="Gene3D" id="3.90.70.80">
    <property type="match status" value="1"/>
</dbReference>
<feature type="compositionally biased region" description="Basic and acidic residues" evidence="1">
    <location>
        <begin position="142"/>
        <end position="179"/>
    </location>
</feature>
<dbReference type="AlphaFoldDB" id="A0A6C0L2K1"/>
<evidence type="ECO:0000256" key="1">
    <source>
        <dbReference type="SAM" id="MobiDB-lite"/>
    </source>
</evidence>
<organism evidence="3">
    <name type="scientific">viral metagenome</name>
    <dbReference type="NCBI Taxonomy" id="1070528"/>
    <lineage>
        <taxon>unclassified sequences</taxon>
        <taxon>metagenomes</taxon>
        <taxon>organismal metagenomes</taxon>
    </lineage>
</organism>
<feature type="region of interest" description="Disordered" evidence="1">
    <location>
        <begin position="142"/>
        <end position="188"/>
    </location>
</feature>
<sequence length="339" mass="39671">MVFRKRGGANKYCELKQKEGSNRRTCALTNDVNKNSNSCEYSEEKNKCYISKNKKTNKILKKPQTESKSVTIDNDFKETPSIETIKLYKQNPKEIPSWEELGSIKALHEYLVSKHDSKKKLGHFWLKNAKKTIIGEIVKEPTKESAKETKKDVKKEPKKEVKQEPKKEVKKEPKKDTSKSKTKTPVKNDLKPFDDKYYDLIDVPPDGNCGYHSFIKSMKLNKYSLNVNNIQRDSPDKIRILLDRKLSRSKESKDAIIRKRVKGGIGKSKPDEEFWLENDELEILASTFKVCIHVWDSRIKMWTYIPRNYKQNFDTCINKQQNIYLFANGIHFQTIKRKI</sequence>
<dbReference type="InterPro" id="IPR003323">
    <property type="entry name" value="OTU_dom"/>
</dbReference>